<keyword evidence="1 5" id="KW-0963">Cytoplasm</keyword>
<dbReference type="GO" id="GO:0009318">
    <property type="term" value="C:exodeoxyribonuclease VII complex"/>
    <property type="evidence" value="ECO:0007669"/>
    <property type="project" value="UniProtKB-UniRule"/>
</dbReference>
<keyword evidence="3 5" id="KW-0378">Hydrolase</keyword>
<dbReference type="Gene3D" id="1.10.150.80">
    <property type="entry name" value="HRDC domain"/>
    <property type="match status" value="1"/>
</dbReference>
<gene>
    <name evidence="5" type="primary">xseA</name>
    <name evidence="8" type="ORF">UT53_C0008G0005</name>
</gene>
<comment type="similarity">
    <text evidence="5 6">Belongs to the XseA family.</text>
</comment>
<dbReference type="PROSITE" id="PS50967">
    <property type="entry name" value="HRDC"/>
    <property type="match status" value="1"/>
</dbReference>
<comment type="caution">
    <text evidence="8">The sequence shown here is derived from an EMBL/GenBank/DDBJ whole genome shotgun (WGS) entry which is preliminary data.</text>
</comment>
<dbReference type="GO" id="GO:0006308">
    <property type="term" value="P:DNA catabolic process"/>
    <property type="evidence" value="ECO:0007669"/>
    <property type="project" value="UniProtKB-UniRule"/>
</dbReference>
<evidence type="ECO:0000256" key="4">
    <source>
        <dbReference type="ARBA" id="ARBA00022839"/>
    </source>
</evidence>
<evidence type="ECO:0000313" key="8">
    <source>
        <dbReference type="EMBL" id="KKR23750.1"/>
    </source>
</evidence>
<dbReference type="GO" id="GO:0003676">
    <property type="term" value="F:nucleic acid binding"/>
    <property type="evidence" value="ECO:0007669"/>
    <property type="project" value="InterPro"/>
</dbReference>
<dbReference type="GO" id="GO:0008855">
    <property type="term" value="F:exodeoxyribonuclease VII activity"/>
    <property type="evidence" value="ECO:0007669"/>
    <property type="project" value="UniProtKB-UniRule"/>
</dbReference>
<sequence>MDNDLLQKLKAWRQNRANLEGVASFRVFANKVLENIAEFKPSNKAQLMAIKGIRDRKFAKYGEEILVIVNNSKPEPLATSLDAQPGKPLSVSAYIDFLNRQLSKWHARIQGEVSSMDIRERVIYFSLKDSDGEGVINCLIWKNDYKLSGIEFEVGTEVILEGIPDIYKPSGRLSFKTSSVELIGEGALKKAYDQLKKKLDNEGLFLEERKRKIPELPQKIGLITSETGAVIHDFLTNLGKYGFQIKFVDSRVEGQAAVRNLISAVDYFSDKDIDVLVIIRGGGSLESLQAFNNETLVRIIADFNKPVICGIGHEKDVPLASLVADKMVSTPTAVAHVLNASWQEAVHKIELGKEQIFNFMRVALSERRETVNHALNIIERRFKSIFDNFTQVEESLKRSFVSLQLRMIDIARTLVECPRTLYTQMSHVLAKANQDVVSLEKLMVTYNPERQLKLGYSIVRSGGAVIRKTSQVRQGQTVDVLVEDGSFESEVKKINKK</sequence>
<proteinExistence type="inferred from homology"/>
<dbReference type="Pfam" id="PF13742">
    <property type="entry name" value="tRNA_anti_2"/>
    <property type="match status" value="1"/>
</dbReference>
<feature type="domain" description="HRDC" evidence="7">
    <location>
        <begin position="1"/>
        <end position="79"/>
    </location>
</feature>
<keyword evidence="4 5" id="KW-0269">Exonuclease</keyword>
<dbReference type="EC" id="3.1.11.6" evidence="5"/>
<dbReference type="HAMAP" id="MF_00378">
    <property type="entry name" value="Exonuc_7_L"/>
    <property type="match status" value="1"/>
</dbReference>
<dbReference type="Pfam" id="PF02601">
    <property type="entry name" value="Exonuc_VII_L"/>
    <property type="match status" value="1"/>
</dbReference>
<keyword evidence="2 5" id="KW-0540">Nuclease</keyword>
<dbReference type="GO" id="GO:0005737">
    <property type="term" value="C:cytoplasm"/>
    <property type="evidence" value="ECO:0007669"/>
    <property type="project" value="UniProtKB-SubCell"/>
</dbReference>
<evidence type="ECO:0000256" key="5">
    <source>
        <dbReference type="HAMAP-Rule" id="MF_00378"/>
    </source>
</evidence>
<dbReference type="InterPro" id="IPR003753">
    <property type="entry name" value="Exonuc_VII_L"/>
</dbReference>
<evidence type="ECO:0000313" key="9">
    <source>
        <dbReference type="Proteomes" id="UP000034764"/>
    </source>
</evidence>
<comment type="subcellular location">
    <subcellularLocation>
        <location evidence="5 6">Cytoplasm</location>
    </subcellularLocation>
</comment>
<comment type="catalytic activity">
    <reaction evidence="5 6">
        <text>Exonucleolytic cleavage in either 5'- to 3'- or 3'- to 5'-direction to yield nucleoside 5'-phosphates.</text>
        <dbReference type="EC" id="3.1.11.6"/>
    </reaction>
</comment>
<dbReference type="NCBIfam" id="TIGR00237">
    <property type="entry name" value="xseA"/>
    <property type="match status" value="1"/>
</dbReference>
<comment type="subunit">
    <text evidence="5">Heterooligomer composed of large and small subunits.</text>
</comment>
<evidence type="ECO:0000259" key="7">
    <source>
        <dbReference type="PROSITE" id="PS50967"/>
    </source>
</evidence>
<comment type="function">
    <text evidence="5">Bidirectionally degrades single-stranded DNA into large acid-insoluble oligonucleotides, which are then degraded further into small acid-soluble oligonucleotides.</text>
</comment>
<dbReference type="InterPro" id="IPR010997">
    <property type="entry name" value="HRDC-like_sf"/>
</dbReference>
<dbReference type="InterPro" id="IPR025824">
    <property type="entry name" value="OB-fold_nuc-bd_dom"/>
</dbReference>
<dbReference type="CDD" id="cd04489">
    <property type="entry name" value="ExoVII_LU_OBF"/>
    <property type="match status" value="1"/>
</dbReference>
<dbReference type="PANTHER" id="PTHR30008">
    <property type="entry name" value="EXODEOXYRIBONUCLEASE 7 LARGE SUBUNIT"/>
    <property type="match status" value="1"/>
</dbReference>
<accession>A0A0G0RMJ9</accession>
<name>A0A0G0RMJ9_9BACT</name>
<evidence type="ECO:0000256" key="1">
    <source>
        <dbReference type="ARBA" id="ARBA00022490"/>
    </source>
</evidence>
<evidence type="ECO:0000256" key="2">
    <source>
        <dbReference type="ARBA" id="ARBA00022722"/>
    </source>
</evidence>
<dbReference type="SUPFAM" id="SSF47819">
    <property type="entry name" value="HRDC-like"/>
    <property type="match status" value="1"/>
</dbReference>
<dbReference type="GO" id="GO:0000166">
    <property type="term" value="F:nucleotide binding"/>
    <property type="evidence" value="ECO:0007669"/>
    <property type="project" value="InterPro"/>
</dbReference>
<evidence type="ECO:0000256" key="6">
    <source>
        <dbReference type="RuleBase" id="RU004355"/>
    </source>
</evidence>
<dbReference type="InterPro" id="IPR002121">
    <property type="entry name" value="HRDC_dom"/>
</dbReference>
<dbReference type="InterPro" id="IPR020579">
    <property type="entry name" value="Exonuc_VII_lsu_C"/>
</dbReference>
<dbReference type="PANTHER" id="PTHR30008:SF0">
    <property type="entry name" value="EXODEOXYRIBONUCLEASE 7 LARGE SUBUNIT"/>
    <property type="match status" value="1"/>
</dbReference>
<dbReference type="AlphaFoldDB" id="A0A0G0RMJ9"/>
<dbReference type="EMBL" id="LBXD01000008">
    <property type="protein sequence ID" value="KKR23750.1"/>
    <property type="molecule type" value="Genomic_DNA"/>
</dbReference>
<reference evidence="8 9" key="1">
    <citation type="journal article" date="2015" name="Nature">
        <title>rRNA introns, odd ribosomes, and small enigmatic genomes across a large radiation of phyla.</title>
        <authorList>
            <person name="Brown C.T."/>
            <person name="Hug L.A."/>
            <person name="Thomas B.C."/>
            <person name="Sharon I."/>
            <person name="Castelle C.J."/>
            <person name="Singh A."/>
            <person name="Wilkins M.J."/>
            <person name="Williams K.H."/>
            <person name="Banfield J.F."/>
        </authorList>
    </citation>
    <scope>NUCLEOTIDE SEQUENCE [LARGE SCALE GENOMIC DNA]</scope>
</reference>
<protein>
    <recommendedName>
        <fullName evidence="5">Exodeoxyribonuclease 7 large subunit</fullName>
        <ecNumber evidence="5">3.1.11.6</ecNumber>
    </recommendedName>
    <alternativeName>
        <fullName evidence="5">Exodeoxyribonuclease VII large subunit</fullName>
        <shortName evidence="5">Exonuclease VII large subunit</shortName>
    </alternativeName>
</protein>
<dbReference type="InterPro" id="IPR044876">
    <property type="entry name" value="HRDC_dom_sf"/>
</dbReference>
<evidence type="ECO:0000256" key="3">
    <source>
        <dbReference type="ARBA" id="ARBA00022801"/>
    </source>
</evidence>
<dbReference type="Proteomes" id="UP000034764">
    <property type="component" value="Unassembled WGS sequence"/>
</dbReference>
<organism evidence="8 9">
    <name type="scientific">Candidatus Yanofskybacteria bacterium GW2011_GWD2_39_48</name>
    <dbReference type="NCBI Taxonomy" id="1619031"/>
    <lineage>
        <taxon>Bacteria</taxon>
        <taxon>Candidatus Yanofskyibacteriota</taxon>
    </lineage>
</organism>
<dbReference type="Pfam" id="PF00570">
    <property type="entry name" value="HRDC"/>
    <property type="match status" value="1"/>
</dbReference>
<dbReference type="SMART" id="SM00341">
    <property type="entry name" value="HRDC"/>
    <property type="match status" value="1"/>
</dbReference>